<dbReference type="RefSeq" id="WP_015934599.1">
    <property type="nucleotide sequence ID" value="NC_011891.1"/>
</dbReference>
<protein>
    <recommendedName>
        <fullName evidence="4">Tetratricopeptide repeat protein</fullName>
    </recommendedName>
</protein>
<feature type="signal peptide" evidence="1">
    <location>
        <begin position="1"/>
        <end position="23"/>
    </location>
</feature>
<dbReference type="AlphaFoldDB" id="B8J5D5"/>
<reference evidence="2" key="1">
    <citation type="submission" date="2009-01" db="EMBL/GenBank/DDBJ databases">
        <title>Complete sequence of Anaeromyxobacter dehalogenans 2CP-1.</title>
        <authorList>
            <consortium name="US DOE Joint Genome Institute"/>
            <person name="Lucas S."/>
            <person name="Copeland A."/>
            <person name="Lapidus A."/>
            <person name="Glavina del Rio T."/>
            <person name="Dalin E."/>
            <person name="Tice H."/>
            <person name="Bruce D."/>
            <person name="Goodwin L."/>
            <person name="Pitluck S."/>
            <person name="Saunders E."/>
            <person name="Brettin T."/>
            <person name="Detter J.C."/>
            <person name="Han C."/>
            <person name="Larimer F."/>
            <person name="Land M."/>
            <person name="Hauser L."/>
            <person name="Kyrpides N."/>
            <person name="Ovchinnikova G."/>
            <person name="Beliaev A.S."/>
            <person name="Richardson P."/>
        </authorList>
    </citation>
    <scope>NUCLEOTIDE SEQUENCE</scope>
    <source>
        <strain evidence="2">2CP-1</strain>
    </source>
</reference>
<keyword evidence="1" id="KW-0732">Signal</keyword>
<feature type="chain" id="PRO_5002874685" description="Tetratricopeptide repeat protein" evidence="1">
    <location>
        <begin position="24"/>
        <end position="580"/>
    </location>
</feature>
<dbReference type="NCBIfam" id="NF033756">
    <property type="entry name" value="gliding_GltC"/>
    <property type="match status" value="1"/>
</dbReference>
<dbReference type="Proteomes" id="UP000007089">
    <property type="component" value="Chromosome"/>
</dbReference>
<dbReference type="SUPFAM" id="SSF48452">
    <property type="entry name" value="TPR-like"/>
    <property type="match status" value="2"/>
</dbReference>
<evidence type="ECO:0000256" key="1">
    <source>
        <dbReference type="SAM" id="SignalP"/>
    </source>
</evidence>
<organism evidence="2 3">
    <name type="scientific">Anaeromyxobacter dehalogenans (strain ATCC BAA-258 / DSM 21875 / 2CP-1)</name>
    <dbReference type="NCBI Taxonomy" id="455488"/>
    <lineage>
        <taxon>Bacteria</taxon>
        <taxon>Pseudomonadati</taxon>
        <taxon>Myxococcota</taxon>
        <taxon>Myxococcia</taxon>
        <taxon>Myxococcales</taxon>
        <taxon>Cystobacterineae</taxon>
        <taxon>Anaeromyxobacteraceae</taxon>
        <taxon>Anaeromyxobacter</taxon>
    </lineage>
</organism>
<sequence>MARATSKILLAVAALAAAPAAEAQLGIDLTAPDKKPAPPAAQKRDESLSLPALELGKAAPAAEAKARLDAAKRLLDEKATETAALAFDQILREPALAAAHDEARYQLGKSLARMGLLHSALATFDEILAKGPSGSRFYGSSMEWLFYAGNKLKNEQPLLSRVAKHARDSFPPGFEDRFHFLLAKYEFERGRALADAGRADEARGAWGEARRLVSLVREQAGAAAPKGDAPPNEQGDVYAKARFVDGLVLYASGDDVGASEQFKQVVRLTNPKRGRAADPQLRELAFLQLARIHYQNRQNRYAIFYYGKMPWGGESWLEGLWEASYAHYRIGDYEKTLGNLLTLQSPYFKDEYFPESYVLKSIVYYENCRYPEARRVLETFAGLYQPVYDELVKTTAAQRPPAAYYDLLDAGVRAGALPRRIMKLAFTDQNVRQLAQSVTEVEDEMDRGIGGRRSEFRQSALAKRLGDQLRAEKVALVEEAGARTRAKLEWERDQLRSLLAQALRIKIEVSRKEREALEGSLARGSQVEVVKDLKYSSAVSDEHLYWPYEGEFWRDELGTYSYTLTRGCKDRLSRPGTASK</sequence>
<keyword evidence="3" id="KW-1185">Reference proteome</keyword>
<gene>
    <name evidence="2" type="ordered locus">A2cp1_3467</name>
</gene>
<evidence type="ECO:0000313" key="3">
    <source>
        <dbReference type="Proteomes" id="UP000007089"/>
    </source>
</evidence>
<dbReference type="Gene3D" id="1.25.40.10">
    <property type="entry name" value="Tetratricopeptide repeat domain"/>
    <property type="match status" value="1"/>
</dbReference>
<accession>B8J5D5</accession>
<evidence type="ECO:0008006" key="4">
    <source>
        <dbReference type="Google" id="ProtNLM"/>
    </source>
</evidence>
<dbReference type="InterPro" id="IPR011990">
    <property type="entry name" value="TPR-like_helical_dom_sf"/>
</dbReference>
<evidence type="ECO:0000313" key="2">
    <source>
        <dbReference type="EMBL" id="ACL66797.1"/>
    </source>
</evidence>
<proteinExistence type="predicted"/>
<dbReference type="HOGENOM" id="CLU_469820_0_0_7"/>
<name>B8J5D5_ANAD2</name>
<dbReference type="EMBL" id="CP001359">
    <property type="protein sequence ID" value="ACL66797.1"/>
    <property type="molecule type" value="Genomic_DNA"/>
</dbReference>
<dbReference type="KEGG" id="acp:A2cp1_3467"/>